<dbReference type="GO" id="GO:0065002">
    <property type="term" value="P:intracellular protein transmembrane transport"/>
    <property type="evidence" value="ECO:0007669"/>
    <property type="project" value="UniProtKB-UniRule"/>
</dbReference>
<dbReference type="GO" id="GO:0005829">
    <property type="term" value="C:cytosol"/>
    <property type="evidence" value="ECO:0007669"/>
    <property type="project" value="TreeGrafter"/>
</dbReference>
<keyword evidence="7 10" id="KW-1278">Translocase</keyword>
<accession>A0A4D6WX36</accession>
<feature type="binding site" evidence="10">
    <location>
        <begin position="97"/>
        <end position="101"/>
    </location>
    <ligand>
        <name>ATP</name>
        <dbReference type="ChEBI" id="CHEBI:30616"/>
    </ligand>
</feature>
<dbReference type="GO" id="GO:0017038">
    <property type="term" value="P:protein import"/>
    <property type="evidence" value="ECO:0007669"/>
    <property type="project" value="InterPro"/>
</dbReference>
<evidence type="ECO:0000256" key="5">
    <source>
        <dbReference type="ARBA" id="ARBA00022840"/>
    </source>
</evidence>
<dbReference type="InterPro" id="IPR036670">
    <property type="entry name" value="SecA_X-link_sf"/>
</dbReference>
<dbReference type="InterPro" id="IPR011115">
    <property type="entry name" value="SecA_DEAD"/>
</dbReference>
<evidence type="ECO:0000256" key="8">
    <source>
        <dbReference type="ARBA" id="ARBA00023010"/>
    </source>
</evidence>
<organism evidence="14">
    <name type="scientific">Pterothamnion crispum</name>
    <dbReference type="NCBI Taxonomy" id="1550583"/>
    <lineage>
        <taxon>Eukaryota</taxon>
        <taxon>Rhodophyta</taxon>
        <taxon>Florideophyceae</taxon>
        <taxon>Rhodymeniophycidae</taxon>
        <taxon>Ceramiales</taxon>
        <taxon>Ceramiaceae</taxon>
        <taxon>Pterothamnion</taxon>
    </lineage>
</organism>
<feature type="binding site" evidence="10">
    <location>
        <position position="79"/>
    </location>
    <ligand>
        <name>ATP</name>
        <dbReference type="ChEBI" id="CHEBI:30616"/>
    </ligand>
</feature>
<evidence type="ECO:0000259" key="13">
    <source>
        <dbReference type="PROSITE" id="PS51196"/>
    </source>
</evidence>
<keyword evidence="5 10" id="KW-0067">ATP-binding</keyword>
<dbReference type="InterPro" id="IPR044722">
    <property type="entry name" value="SecA_SF2_C"/>
</dbReference>
<comment type="subunit">
    <text evidence="10">Monomer and homodimer. Part of the essential Sec protein translocation apparatus which comprises SecA, SecYEG and auxiliary proteins SecDF. Other proteins may also be involved.</text>
</comment>
<dbReference type="Gene3D" id="1.10.3060.10">
    <property type="entry name" value="Helical scaffold and wing domains of SecA"/>
    <property type="match status" value="1"/>
</dbReference>
<dbReference type="SMART" id="SM00958">
    <property type="entry name" value="SecA_PP_bind"/>
    <property type="match status" value="1"/>
</dbReference>
<keyword evidence="4 10" id="KW-0547">Nucleotide-binding</keyword>
<keyword evidence="10" id="KW-0963">Cytoplasm</keyword>
<reference evidence="14" key="1">
    <citation type="journal article" date="2019" name="Mol. Phylogenet. Evol.">
        <title>Morphological evolution and classification of the red algal order Ceramiales inferred using plastid phylogenomics.</title>
        <authorList>
            <person name="Diaz-Tapia P."/>
            <person name="Pasella M.M."/>
            <person name="Verbruggen H."/>
            <person name="Maggs C.A."/>
        </authorList>
    </citation>
    <scope>NUCLEOTIDE SEQUENCE</scope>
    <source>
        <strain evidence="14">29588_2</strain>
    </source>
</reference>
<evidence type="ECO:0000256" key="7">
    <source>
        <dbReference type="ARBA" id="ARBA00022967"/>
    </source>
</evidence>
<dbReference type="HAMAP" id="MF_01382">
    <property type="entry name" value="SecA"/>
    <property type="match status" value="1"/>
</dbReference>
<keyword evidence="6 10" id="KW-0653">Protein transport</keyword>
<dbReference type="InterPro" id="IPR014018">
    <property type="entry name" value="SecA_motor_DEAD"/>
</dbReference>
<dbReference type="NCBIfam" id="TIGR00963">
    <property type="entry name" value="secA"/>
    <property type="match status" value="1"/>
</dbReference>
<keyword evidence="3 10" id="KW-0813">Transport</keyword>
<dbReference type="EMBL" id="MK814720">
    <property type="protein sequence ID" value="QCI08187.1"/>
    <property type="molecule type" value="Genomic_DNA"/>
</dbReference>
<dbReference type="Gene3D" id="3.90.1440.10">
    <property type="entry name" value="SecA, preprotein cross-linking domain"/>
    <property type="match status" value="1"/>
</dbReference>
<dbReference type="Pfam" id="PF21090">
    <property type="entry name" value="P-loop_SecA"/>
    <property type="match status" value="1"/>
</dbReference>
<dbReference type="Pfam" id="PF07516">
    <property type="entry name" value="SecA_SW"/>
    <property type="match status" value="1"/>
</dbReference>
<evidence type="ECO:0000256" key="10">
    <source>
        <dbReference type="HAMAP-Rule" id="MF_01382"/>
    </source>
</evidence>
<dbReference type="AlphaFoldDB" id="A0A4D6WX36"/>
<dbReference type="NCBIfam" id="NF009538">
    <property type="entry name" value="PRK12904.1"/>
    <property type="match status" value="1"/>
</dbReference>
<keyword evidence="8 10" id="KW-0811">Translocation</keyword>
<sequence>MFNFLFANNLKKYQHIIKQINDLNLIYAKYSNDILKQQTEKLINKIRKEENTDKLLPRAFAITKEAIKRATGLSLFDVQLLGGIVLHQGQIAEMKTGEGKTIVAMLTAYLNALLKKGVHIITVNEYLAKRDSTLAKTIFEYLNITVGLIEQKMNSIERKKQYECDITYLTNSELGFDYLRDNMAINKEDIVQRDFFFAIIDEIDSILIDEARTPLIISGPSDNISEQYVKSKLIANILQSNFDYEIDEKNKNIILSEEGILKCERELKLTNLYNIKNPWIKYILNALKAKELFIKDRDYIIKNNEIIIVDEFTGRIMEGRRWSDGLHQAIEAKENQTIQKENKTLASITYQNLFLLYQKLSGMTGTAKTEETELDKIYKLKVIEIPTNKLNQRKDLSDLVYKTEYNKWKAIANECFDMYQIGRPTLIGTTNIEKSELLAKILDELNVPYNLLNAKPNNIARESEIITQAGRKYAITISTNMAGRGTDIILGGNPYIISKMILINYIEKILKLPTTYQINNIDINIEKILHEITIESINNQKIVNPSNIQKSIDQIILSDKNLEYSNKNNIYNIYTKLLQKYKIICGIEKKEILQLGGLYVIGTERHESRRIDNQLRGRSGRQGDRGSSRFFLSLQDNLLRIFGGDKIADLMQNLNIDEQTPIESMILNKSLDSAQKKVEAYFYDVRKQLFEYDEVINNQRQAIYTERRRILESNFTRDCIIEYAESTIEEMLIIYNKKPDFNVKQETLTQVCQLLNLNYNIQIKDLINMQSNDIKYFLFEQLRITYDLRESYLEQLRPGLIRQLEKYYLLQQIDNAWQEHLERMLLLKESIGWRSYGQQDPLIEYKNEAFNLFINMVTYIRQTVIYLTMRSRLIINIDT</sequence>
<comment type="function">
    <text evidence="10">Part of the Sec protein translocase complex. Interacts with the SecYEG preprotein conducting channel. Has a central role in coupling the hydrolysis of ATP to the transfer of proteins into and across the cell membrane, serving as an ATP-driven molecular motor driving the stepwise translocation of polypeptide chains across the membrane.</text>
</comment>
<evidence type="ECO:0000256" key="6">
    <source>
        <dbReference type="ARBA" id="ARBA00022927"/>
    </source>
</evidence>
<evidence type="ECO:0000313" key="14">
    <source>
        <dbReference type="EMBL" id="QCI08187.1"/>
    </source>
</evidence>
<evidence type="ECO:0000256" key="4">
    <source>
        <dbReference type="ARBA" id="ARBA00022741"/>
    </source>
</evidence>
<geneLocation type="plastid" evidence="14"/>
<dbReference type="PANTHER" id="PTHR30612">
    <property type="entry name" value="SECA INNER MEMBRANE COMPONENT OF SEC PROTEIN SECRETION SYSTEM"/>
    <property type="match status" value="1"/>
</dbReference>
<evidence type="ECO:0000256" key="1">
    <source>
        <dbReference type="ARBA" id="ARBA00004170"/>
    </source>
</evidence>
<dbReference type="SUPFAM" id="SSF52540">
    <property type="entry name" value="P-loop containing nucleoside triphosphate hydrolases"/>
    <property type="match status" value="2"/>
</dbReference>
<dbReference type="PRINTS" id="PR00906">
    <property type="entry name" value="SECA"/>
</dbReference>
<dbReference type="PROSITE" id="PS01312">
    <property type="entry name" value="SECA"/>
    <property type="match status" value="1"/>
</dbReference>
<dbReference type="GO" id="GO:0005524">
    <property type="term" value="F:ATP binding"/>
    <property type="evidence" value="ECO:0007669"/>
    <property type="project" value="UniProtKB-UniRule"/>
</dbReference>
<reference evidence="14" key="2">
    <citation type="submission" date="2019-04" db="EMBL/GenBank/DDBJ databases">
        <authorList>
            <person name="Pasella M."/>
        </authorList>
    </citation>
    <scope>NUCLEOTIDE SEQUENCE</scope>
    <source>
        <strain evidence="14">29588_2</strain>
    </source>
</reference>
<dbReference type="SMART" id="SM00957">
    <property type="entry name" value="SecA_DEAD"/>
    <property type="match status" value="1"/>
</dbReference>
<dbReference type="CDD" id="cd17928">
    <property type="entry name" value="DEXDc_SecA"/>
    <property type="match status" value="1"/>
</dbReference>
<dbReference type="PANTHER" id="PTHR30612:SF0">
    <property type="entry name" value="CHLOROPLAST PROTEIN-TRANSPORTING ATPASE"/>
    <property type="match status" value="1"/>
</dbReference>
<evidence type="ECO:0000256" key="11">
    <source>
        <dbReference type="RuleBase" id="RU003874"/>
    </source>
</evidence>
<evidence type="ECO:0000259" key="12">
    <source>
        <dbReference type="PROSITE" id="PS51192"/>
    </source>
</evidence>
<dbReference type="InterPro" id="IPR020937">
    <property type="entry name" value="SecA_CS"/>
</dbReference>
<proteinExistence type="inferred from homology"/>
<dbReference type="FunFam" id="3.90.1440.10:FF:000003">
    <property type="entry name" value="Preprotein translocase SecA subunit"/>
    <property type="match status" value="1"/>
</dbReference>
<dbReference type="GO" id="GO:0006605">
    <property type="term" value="P:protein targeting"/>
    <property type="evidence" value="ECO:0007669"/>
    <property type="project" value="UniProtKB-UniRule"/>
</dbReference>
<dbReference type="InterPro" id="IPR014001">
    <property type="entry name" value="Helicase_ATP-bd"/>
</dbReference>
<gene>
    <name evidence="10 14" type="primary">secA</name>
</gene>
<evidence type="ECO:0000256" key="3">
    <source>
        <dbReference type="ARBA" id="ARBA00022448"/>
    </source>
</evidence>
<dbReference type="SUPFAM" id="SSF81886">
    <property type="entry name" value="Helical scaffold and wing domains of SecA"/>
    <property type="match status" value="1"/>
</dbReference>
<dbReference type="InterPro" id="IPR011130">
    <property type="entry name" value="SecA_preprotein_X-link_dom"/>
</dbReference>
<dbReference type="Pfam" id="PF07517">
    <property type="entry name" value="SecA_DEAD"/>
    <property type="match status" value="1"/>
</dbReference>
<dbReference type="InterPro" id="IPR027417">
    <property type="entry name" value="P-loop_NTPase"/>
</dbReference>
<keyword evidence="14" id="KW-0934">Plastid</keyword>
<feature type="domain" description="Helicase ATP-binding" evidence="12">
    <location>
        <begin position="81"/>
        <end position="239"/>
    </location>
</feature>
<dbReference type="GO" id="GO:0008564">
    <property type="term" value="F:protein-exporting ATPase activity"/>
    <property type="evidence" value="ECO:0007669"/>
    <property type="project" value="UniProtKB-EC"/>
</dbReference>
<evidence type="ECO:0000256" key="9">
    <source>
        <dbReference type="ARBA" id="ARBA00023136"/>
    </source>
</evidence>
<dbReference type="Gene3D" id="3.40.50.300">
    <property type="entry name" value="P-loop containing nucleotide triphosphate hydrolases"/>
    <property type="match status" value="2"/>
</dbReference>
<dbReference type="SUPFAM" id="SSF81767">
    <property type="entry name" value="Pre-protein crosslinking domain of SecA"/>
    <property type="match status" value="1"/>
</dbReference>
<dbReference type="InterPro" id="IPR036266">
    <property type="entry name" value="SecA_Wing/Scaffold_sf"/>
</dbReference>
<dbReference type="PROSITE" id="PS51192">
    <property type="entry name" value="HELICASE_ATP_BIND_1"/>
    <property type="match status" value="1"/>
</dbReference>
<comment type="catalytic activity">
    <reaction evidence="10">
        <text>ATP + H2O + cellular proteinSide 1 = ADP + phosphate + cellular proteinSide 2.</text>
        <dbReference type="EC" id="7.4.2.8"/>
    </reaction>
</comment>
<dbReference type="GO" id="GO:0005886">
    <property type="term" value="C:plasma membrane"/>
    <property type="evidence" value="ECO:0007669"/>
    <property type="project" value="UniProtKB-SubCell"/>
</dbReference>
<protein>
    <recommendedName>
        <fullName evidence="10 11">Protein translocase subunit SecA</fullName>
        <ecNumber evidence="10">7.4.2.8</ecNumber>
    </recommendedName>
</protein>
<comment type="similarity">
    <text evidence="2 10 11">Belongs to the SecA family.</text>
</comment>
<dbReference type="Pfam" id="PF01043">
    <property type="entry name" value="SecA_PP_bind"/>
    <property type="match status" value="1"/>
</dbReference>
<keyword evidence="9 10" id="KW-0472">Membrane</keyword>
<evidence type="ECO:0000256" key="2">
    <source>
        <dbReference type="ARBA" id="ARBA00007650"/>
    </source>
</evidence>
<dbReference type="PROSITE" id="PS51196">
    <property type="entry name" value="SECA_MOTOR_DEAD"/>
    <property type="match status" value="1"/>
</dbReference>
<dbReference type="InterPro" id="IPR011116">
    <property type="entry name" value="SecA_Wing/Scaffold"/>
</dbReference>
<name>A0A4D6WX36_9FLOR</name>
<dbReference type="EC" id="7.4.2.8" evidence="10"/>
<feature type="domain" description="SecA family profile" evidence="13">
    <location>
        <begin position="1"/>
        <end position="663"/>
    </location>
</feature>
<comment type="subcellular location">
    <subcellularLocation>
        <location evidence="10">Cell membrane</location>
        <topology evidence="10">Peripheral membrane protein</topology>
        <orientation evidence="10">Cytoplasmic side</orientation>
    </subcellularLocation>
    <subcellularLocation>
        <location evidence="10">Cytoplasm</location>
    </subcellularLocation>
    <subcellularLocation>
        <location evidence="1">Membrane</location>
        <topology evidence="1">Peripheral membrane protein</topology>
    </subcellularLocation>
    <text evidence="10">Distribution is 50-50.</text>
</comment>
<dbReference type="CDD" id="cd18803">
    <property type="entry name" value="SF2_C_secA"/>
    <property type="match status" value="1"/>
</dbReference>
<feature type="binding site" evidence="10">
    <location>
        <position position="487"/>
    </location>
    <ligand>
        <name>ATP</name>
        <dbReference type="ChEBI" id="CHEBI:30616"/>
    </ligand>
</feature>
<keyword evidence="10" id="KW-1003">Cell membrane</keyword>
<dbReference type="InterPro" id="IPR000185">
    <property type="entry name" value="SecA"/>
</dbReference>